<proteinExistence type="predicted"/>
<dbReference type="Pfam" id="PF00326">
    <property type="entry name" value="Peptidase_S9"/>
    <property type="match status" value="1"/>
</dbReference>
<evidence type="ECO:0000256" key="2">
    <source>
        <dbReference type="ARBA" id="ARBA00022825"/>
    </source>
</evidence>
<dbReference type="Proteomes" id="UP001379533">
    <property type="component" value="Chromosome"/>
</dbReference>
<feature type="region of interest" description="Disordered" evidence="3">
    <location>
        <begin position="28"/>
        <end position="68"/>
    </location>
</feature>
<feature type="domain" description="Peptidase S9 prolyl oligopeptidase catalytic" evidence="4">
    <location>
        <begin position="482"/>
        <end position="683"/>
    </location>
</feature>
<dbReference type="InterPro" id="IPR029058">
    <property type="entry name" value="AB_hydrolase_fold"/>
</dbReference>
<evidence type="ECO:0000259" key="4">
    <source>
        <dbReference type="Pfam" id="PF00326"/>
    </source>
</evidence>
<keyword evidence="6" id="KW-1185">Reference proteome</keyword>
<gene>
    <name evidence="5" type="ORF">LZC95_05950</name>
</gene>
<reference evidence="5 6" key="1">
    <citation type="submission" date="2021-12" db="EMBL/GenBank/DDBJ databases">
        <title>Discovery of the Pendulisporaceae a myxobacterial family with distinct sporulation behavior and unique specialized metabolism.</title>
        <authorList>
            <person name="Garcia R."/>
            <person name="Popoff A."/>
            <person name="Bader C.D."/>
            <person name="Loehr J."/>
            <person name="Walesch S."/>
            <person name="Walt C."/>
            <person name="Boldt J."/>
            <person name="Bunk B."/>
            <person name="Haeckl F.J.F.P.J."/>
            <person name="Gunesch A.P."/>
            <person name="Birkelbach J."/>
            <person name="Nuebel U."/>
            <person name="Pietschmann T."/>
            <person name="Bach T."/>
            <person name="Mueller R."/>
        </authorList>
    </citation>
    <scope>NUCLEOTIDE SEQUENCE [LARGE SCALE GENOMIC DNA]</scope>
    <source>
        <strain evidence="5 6">MSr12523</strain>
    </source>
</reference>
<dbReference type="InterPro" id="IPR001375">
    <property type="entry name" value="Peptidase_S9_cat"/>
</dbReference>
<dbReference type="InterPro" id="IPR011042">
    <property type="entry name" value="6-blade_b-propeller_TolB-like"/>
</dbReference>
<organism evidence="5 6">
    <name type="scientific">Pendulispora brunnea</name>
    <dbReference type="NCBI Taxonomy" id="2905690"/>
    <lineage>
        <taxon>Bacteria</taxon>
        <taxon>Pseudomonadati</taxon>
        <taxon>Myxococcota</taxon>
        <taxon>Myxococcia</taxon>
        <taxon>Myxococcales</taxon>
        <taxon>Sorangiineae</taxon>
        <taxon>Pendulisporaceae</taxon>
        <taxon>Pendulispora</taxon>
    </lineage>
</organism>
<dbReference type="SUPFAM" id="SSF69322">
    <property type="entry name" value="Tricorn protease domain 2"/>
    <property type="match status" value="1"/>
</dbReference>
<name>A0ABZ2KE93_9BACT</name>
<dbReference type="RefSeq" id="WP_394846995.1">
    <property type="nucleotide sequence ID" value="NZ_CP089982.1"/>
</dbReference>
<protein>
    <submittedName>
        <fullName evidence="5">Prolyl oligopeptidase family serine peptidase</fullName>
    </submittedName>
</protein>
<keyword evidence="2" id="KW-0720">Serine protease</keyword>
<dbReference type="InterPro" id="IPR011659">
    <property type="entry name" value="WD40"/>
</dbReference>
<dbReference type="PANTHER" id="PTHR42776:SF27">
    <property type="entry name" value="DIPEPTIDYL PEPTIDASE FAMILY MEMBER 6"/>
    <property type="match status" value="1"/>
</dbReference>
<dbReference type="EMBL" id="CP089982">
    <property type="protein sequence ID" value="WXA96379.1"/>
    <property type="molecule type" value="Genomic_DNA"/>
</dbReference>
<dbReference type="PANTHER" id="PTHR42776">
    <property type="entry name" value="SERINE PEPTIDASE S9 FAMILY MEMBER"/>
    <property type="match status" value="1"/>
</dbReference>
<keyword evidence="2" id="KW-0645">Protease</keyword>
<evidence type="ECO:0000313" key="5">
    <source>
        <dbReference type="EMBL" id="WXA96379.1"/>
    </source>
</evidence>
<accession>A0ABZ2KE93</accession>
<dbReference type="Gene3D" id="2.120.10.30">
    <property type="entry name" value="TolB, C-terminal domain"/>
    <property type="match status" value="2"/>
</dbReference>
<keyword evidence="1" id="KW-0378">Hydrolase</keyword>
<evidence type="ECO:0000256" key="1">
    <source>
        <dbReference type="ARBA" id="ARBA00022801"/>
    </source>
</evidence>
<dbReference type="Pfam" id="PF07676">
    <property type="entry name" value="PD40"/>
    <property type="match status" value="2"/>
</dbReference>
<evidence type="ECO:0000313" key="6">
    <source>
        <dbReference type="Proteomes" id="UP001379533"/>
    </source>
</evidence>
<dbReference type="PROSITE" id="PS51257">
    <property type="entry name" value="PROKAR_LIPOPROTEIN"/>
    <property type="match status" value="1"/>
</dbReference>
<dbReference type="Gene3D" id="3.40.50.1820">
    <property type="entry name" value="alpha/beta hydrolase"/>
    <property type="match status" value="1"/>
</dbReference>
<feature type="compositionally biased region" description="Pro residues" evidence="3">
    <location>
        <begin position="29"/>
        <end position="45"/>
    </location>
</feature>
<feature type="compositionally biased region" description="Low complexity" evidence="3">
    <location>
        <begin position="46"/>
        <end position="59"/>
    </location>
</feature>
<sequence>MNPISRVVVRAIVPIATLLTACGGGEAVAPPPPAATPPAPPPPAAATPAPAASASSEPTVLTEEQKRRDAARVPLASSVIDAFANWSGLFSSLVAAYSPDGKRIIFGSLRDGTPQIYAGDVARPADSPKALTTGPERAMSAAFTRDGKAVLFLRDTGADENFAIWRVNADGTGLTNLTPGEVLHRQDVLLPRRKPQMMLYGAQKVSELATKVFSQSIDGGEPKIVYTHPKPGYAVDTTPDGARVLFLEYLSLSDSVLSEIDLASGKPRRIYPAEGKKGNVFSSLYSADGKRILIATDEGSESSLLLSLDAASGKELARYTNTSPKGAMLQIAVSPKGDTLAMRVDAGDHGEVRILDAKSLKLLRAVKVPLGQVELGTFREDGRRFSIMISLPSQPPNVFEVDVAAGSVHPLRDDKHAGLDRLPPVQATISTIAAFDGMKIPVNVYLPADRAGTEKKKLPTIAIFHGGPAGSYAVRWSPVNRFLVALGYAVVEPNVRGSTGFGRAYEMADNREKRADWLKDLEAVNAWAKAQPWCDGERVVVWGGSYGGYTTLMALTRQPSIWRLGVDLFGIADLKAFLRTTSAEIRSAFVDEFGDLEKDSALLDQFSPMRDVDKIVAPLFVYAGQNDPRVPRSESDAIVRALRTRRIPVEYMLAANEGHSLDRRETKVELFTRVARFLEDNLKP</sequence>
<evidence type="ECO:0000256" key="3">
    <source>
        <dbReference type="SAM" id="MobiDB-lite"/>
    </source>
</evidence>
<dbReference type="SUPFAM" id="SSF53474">
    <property type="entry name" value="alpha/beta-Hydrolases"/>
    <property type="match status" value="1"/>
</dbReference>